<dbReference type="InterPro" id="IPR025877">
    <property type="entry name" value="MobA-like_NTP_Trfase"/>
</dbReference>
<dbReference type="SUPFAM" id="SSF53448">
    <property type="entry name" value="Nucleotide-diphospho-sugar transferases"/>
    <property type="match status" value="1"/>
</dbReference>
<dbReference type="Pfam" id="PF12804">
    <property type="entry name" value="NTP_transf_3"/>
    <property type="match status" value="1"/>
</dbReference>
<accession>A0A926NIR4</accession>
<name>A0A926NIR4_9SPHI</name>
<reference evidence="2" key="1">
    <citation type="submission" date="2020-09" db="EMBL/GenBank/DDBJ databases">
        <title>Novel species of Mucilaginibacter isolated from a glacier on the Tibetan Plateau.</title>
        <authorList>
            <person name="Liu Q."/>
            <person name="Xin Y.-H."/>
        </authorList>
    </citation>
    <scope>NUCLEOTIDE SEQUENCE</scope>
    <source>
        <strain evidence="2">ZB1P21</strain>
    </source>
</reference>
<dbReference type="AlphaFoldDB" id="A0A926NIR4"/>
<evidence type="ECO:0000259" key="1">
    <source>
        <dbReference type="Pfam" id="PF12804"/>
    </source>
</evidence>
<dbReference type="GO" id="GO:0016779">
    <property type="term" value="F:nucleotidyltransferase activity"/>
    <property type="evidence" value="ECO:0007669"/>
    <property type="project" value="UniProtKB-ARBA"/>
</dbReference>
<organism evidence="2 3">
    <name type="scientific">Mucilaginibacter glaciei</name>
    <dbReference type="NCBI Taxonomy" id="2772109"/>
    <lineage>
        <taxon>Bacteria</taxon>
        <taxon>Pseudomonadati</taxon>
        <taxon>Bacteroidota</taxon>
        <taxon>Sphingobacteriia</taxon>
        <taxon>Sphingobacteriales</taxon>
        <taxon>Sphingobacteriaceae</taxon>
        <taxon>Mucilaginibacter</taxon>
    </lineage>
</organism>
<evidence type="ECO:0000313" key="3">
    <source>
        <dbReference type="Proteomes" id="UP000619078"/>
    </source>
</evidence>
<dbReference type="CDD" id="cd04182">
    <property type="entry name" value="GT_2_like_f"/>
    <property type="match status" value="1"/>
</dbReference>
<dbReference type="EMBL" id="JACWMX010000001">
    <property type="protein sequence ID" value="MBD1391986.1"/>
    <property type="molecule type" value="Genomic_DNA"/>
</dbReference>
<keyword evidence="3" id="KW-1185">Reference proteome</keyword>
<gene>
    <name evidence="2" type="ORF">IDJ76_02625</name>
</gene>
<evidence type="ECO:0000313" key="2">
    <source>
        <dbReference type="EMBL" id="MBD1391986.1"/>
    </source>
</evidence>
<feature type="domain" description="MobA-like NTP transferase" evidence="1">
    <location>
        <begin position="4"/>
        <end position="165"/>
    </location>
</feature>
<comment type="caution">
    <text evidence="2">The sequence shown here is derived from an EMBL/GenBank/DDBJ whole genome shotgun (WGS) entry which is preliminary data.</text>
</comment>
<dbReference type="InterPro" id="IPR029044">
    <property type="entry name" value="Nucleotide-diphossugar_trans"/>
</dbReference>
<proteinExistence type="predicted"/>
<dbReference type="RefSeq" id="WP_191160436.1">
    <property type="nucleotide sequence ID" value="NZ_JACWMX010000001.1"/>
</dbReference>
<sequence>MTAVIILAAGSSSRFGSAKQNLNYKGETLLQLAVNNAVKVSDTVLVVLGANRDDIEFSIKDKPVKILYNPLWAEGMASGIRLAIEKLQGDYLAITQVMIMLCDQPFADAAVLRNLMETDTEKGIIASKYNDIVGVPVLFKAKYFPYLIALQGKEGAKKLLELHLDDVEPVNFPLGSVDIDTTADWDNLNNQSDQNE</sequence>
<dbReference type="Proteomes" id="UP000619078">
    <property type="component" value="Unassembled WGS sequence"/>
</dbReference>
<protein>
    <submittedName>
        <fullName evidence="2">Nucleotidyltransferase family protein</fullName>
    </submittedName>
</protein>
<dbReference type="Gene3D" id="3.90.550.10">
    <property type="entry name" value="Spore Coat Polysaccharide Biosynthesis Protein SpsA, Chain A"/>
    <property type="match status" value="1"/>
</dbReference>
<dbReference type="PANTHER" id="PTHR43777">
    <property type="entry name" value="MOLYBDENUM COFACTOR CYTIDYLYLTRANSFERASE"/>
    <property type="match status" value="1"/>
</dbReference>
<dbReference type="PANTHER" id="PTHR43777:SF1">
    <property type="entry name" value="MOLYBDENUM COFACTOR CYTIDYLYLTRANSFERASE"/>
    <property type="match status" value="1"/>
</dbReference>